<keyword evidence="9" id="KW-1185">Reference proteome</keyword>
<protein>
    <recommendedName>
        <fullName evidence="2">site-specific DNA-methyltransferase (adenine-specific)</fullName>
        <ecNumber evidence="2">2.1.1.72</ecNumber>
    </recommendedName>
</protein>
<dbReference type="GeneID" id="90449443"/>
<proteinExistence type="inferred from homology"/>
<dbReference type="Gene3D" id="3.40.50.150">
    <property type="entry name" value="Vaccinia Virus protein VP39"/>
    <property type="match status" value="1"/>
</dbReference>
<comment type="catalytic activity">
    <reaction evidence="6">
        <text>a 2'-deoxyadenosine in DNA + S-adenosyl-L-methionine = an N(6)-methyl-2'-deoxyadenosine in DNA + S-adenosyl-L-homocysteine + H(+)</text>
        <dbReference type="Rhea" id="RHEA:15197"/>
        <dbReference type="Rhea" id="RHEA-COMP:12418"/>
        <dbReference type="Rhea" id="RHEA-COMP:12419"/>
        <dbReference type="ChEBI" id="CHEBI:15378"/>
        <dbReference type="ChEBI" id="CHEBI:57856"/>
        <dbReference type="ChEBI" id="CHEBI:59789"/>
        <dbReference type="ChEBI" id="CHEBI:90615"/>
        <dbReference type="ChEBI" id="CHEBI:90616"/>
        <dbReference type="EC" id="2.1.1.72"/>
    </reaction>
</comment>
<comment type="similarity">
    <text evidence="1">Belongs to the N(4)/N(6)-methyltransferase family.</text>
</comment>
<evidence type="ECO:0000256" key="3">
    <source>
        <dbReference type="ARBA" id="ARBA00022603"/>
    </source>
</evidence>
<keyword evidence="4" id="KW-0808">Transferase</keyword>
<organism evidence="8 9">
    <name type="scientific">Geoglobus acetivorans</name>
    <dbReference type="NCBI Taxonomy" id="565033"/>
    <lineage>
        <taxon>Archaea</taxon>
        <taxon>Methanobacteriati</taxon>
        <taxon>Methanobacteriota</taxon>
        <taxon>Archaeoglobi</taxon>
        <taxon>Archaeoglobales</taxon>
        <taxon>Archaeoglobaceae</taxon>
        <taxon>Geoglobus</taxon>
    </lineage>
</organism>
<dbReference type="PRINTS" id="PR00507">
    <property type="entry name" value="N12N6MTFRASE"/>
</dbReference>
<dbReference type="Proteomes" id="UP001492541">
    <property type="component" value="Chromosome"/>
</dbReference>
<evidence type="ECO:0000259" key="7">
    <source>
        <dbReference type="Pfam" id="PF07669"/>
    </source>
</evidence>
<dbReference type="PROSITE" id="PS00092">
    <property type="entry name" value="N6_MTASE"/>
    <property type="match status" value="1"/>
</dbReference>
<evidence type="ECO:0000256" key="2">
    <source>
        <dbReference type="ARBA" id="ARBA00011900"/>
    </source>
</evidence>
<gene>
    <name evidence="8" type="ORF">LPQ35_07100</name>
</gene>
<dbReference type="GO" id="GO:0032259">
    <property type="term" value="P:methylation"/>
    <property type="evidence" value="ECO:0007669"/>
    <property type="project" value="UniProtKB-KW"/>
</dbReference>
<dbReference type="PANTHER" id="PTHR33841">
    <property type="entry name" value="DNA METHYLTRANSFERASE YEEA-RELATED"/>
    <property type="match status" value="1"/>
</dbReference>
<dbReference type="EC" id="2.1.1.72" evidence="2"/>
<dbReference type="SUPFAM" id="SSF53335">
    <property type="entry name" value="S-adenosyl-L-methionine-dependent methyltransferases"/>
    <property type="match status" value="1"/>
</dbReference>
<reference evidence="8 9" key="1">
    <citation type="submission" date="2021-11" db="EMBL/GenBank/DDBJ databases">
        <title>Whole genome of Geoglobus acetivorans.</title>
        <authorList>
            <person name="Liu D."/>
        </authorList>
    </citation>
    <scope>NUCLEOTIDE SEQUENCE [LARGE SCALE GENOMIC DNA]</scope>
    <source>
        <strain evidence="8 9">SBH6</strain>
    </source>
</reference>
<dbReference type="InterPro" id="IPR002052">
    <property type="entry name" value="DNA_methylase_N6_adenine_CS"/>
</dbReference>
<sequence length="1313" mass="153083">MTVNFQQKTIGANDDLAGEIQKVLDNLKGLSDEDAKNLFRRIFSLLKFEPSNVQFSIGIKHDGREIELRAEVIAETKPKDAEPFRIMYLSLPKMTKTLRREIVKAFVDWDEKYANFILIIRVNDTWQIISPVYIKETDRLELRVYIVGEGKAHRTPSIALSKLRLDSPGTPAIEVREKVNEAFRVKTLTEDFFKDYQKFYNELKDLVVRRYGSRFEEAYTGRDSIPKEIFVMRAAKTFTHSLLNRLMFIYFLQRKGWLAGRKDFIVWLWERYVSTLDRNEDGEPVFRDEFYSHYLRPLFFDAMNKPKEEKVGLFYHLPREVAEAFEEIPYFNGGLFEMAREGDVVVDEIVVSLPDEAIKSVIFDFLELYNFTVSEKTPLEVEIAVDPAMLGHIYESLIAQEEGARKSSGIFYTPEAEVDFMVRIAILEYLLTNLYEKHGGDRDEDEFRQAIREELVRFIWNSMDGRIRDELREDVKELLKKVRIVDPACGSGAFLVAAFNVLRELRRKLGLPVDYEGKKEIIRENIFGVDIKGWATRVAELRLWLALIEDEDALPERPYVDLQDNRRKELPILPNLKANIKTADSIVPKEIEVDGKRIVLPRHVVDMLRTRMRAVGPTIKAELKKIFDGEVEEPEKKLKETMNGVFRGFIENLYSSSRRVQATLDGEVLHNLVEEERELIRKIYEAYRNNRNVEVPFIWQIDFAQVFAEGGFDIVVSNPPYVRQEKIYPEYLDLNEFEKLSSSEQKKLKSWYKNAVQESVKEVVESIYGDKFELPGRSDLYAYFFVHSTMLLKPHGVLVYITSNSWLDVEFGVKLQEFFLRYGKLRYVFDSLYRSFEEADINTVITVFERKDVDEASVLDGHYINFVLLKKTFEELTTDDVAEVVSVYPLHVDKAGEVKHYEVFGAKLHFYEGEVARIRYITERELAKLGNATFNGESLGKYEGEKWGGLLIRAPEIFYKIVDKNKDKLVRLGEIAEVKFGIKTGANDFFYLKRLVKRPVCELCGVVHEEDNLLPVENGAGWKGYIEREFLRLVIKSPQDIPKYMVFSDNTTVLAFMCLLSKKELQQRNYIHALEYIKRAENSLMSCSSNSKHKLFYSQHDGIASCPQCGARAIPFYKRPSVANNRPYWWSINVKEISKILCMMSYNDRYPFWLNNLALCDARLYNIYSSEDELILFGLLNSSYIPLMVELFGRANLGEGALDFKVYEAELLLIINPKIIRNLNLDNRIKSIVREIVNRDVKTIFEEFGFSKPDDDFNNINIKDLKLNWILRDRRKLDEIIFEVLGLNEEEQLQVYRSVIELVKWRLSKAKSK</sequence>
<evidence type="ECO:0000256" key="1">
    <source>
        <dbReference type="ARBA" id="ARBA00006594"/>
    </source>
</evidence>
<dbReference type="RefSeq" id="WP_193808180.1">
    <property type="nucleotide sequence ID" value="NZ_CP087714.1"/>
</dbReference>
<evidence type="ECO:0000313" key="9">
    <source>
        <dbReference type="Proteomes" id="UP001492541"/>
    </source>
</evidence>
<evidence type="ECO:0000256" key="5">
    <source>
        <dbReference type="ARBA" id="ARBA00022691"/>
    </source>
</evidence>
<dbReference type="InterPro" id="IPR011639">
    <property type="entry name" value="MethylTrfase_TaqI-like_dom"/>
</dbReference>
<dbReference type="InterPro" id="IPR029063">
    <property type="entry name" value="SAM-dependent_MTases_sf"/>
</dbReference>
<keyword evidence="5" id="KW-0949">S-adenosyl-L-methionine</keyword>
<feature type="domain" description="Type II methyltransferase M.TaqI-like" evidence="7">
    <location>
        <begin position="524"/>
        <end position="830"/>
    </location>
</feature>
<evidence type="ECO:0000256" key="4">
    <source>
        <dbReference type="ARBA" id="ARBA00022679"/>
    </source>
</evidence>
<dbReference type="InterPro" id="IPR050953">
    <property type="entry name" value="N4_N6_ade-DNA_methylase"/>
</dbReference>
<keyword evidence="3 8" id="KW-0489">Methyltransferase</keyword>
<evidence type="ECO:0000256" key="6">
    <source>
        <dbReference type="ARBA" id="ARBA00047942"/>
    </source>
</evidence>
<dbReference type="GO" id="GO:0008168">
    <property type="term" value="F:methyltransferase activity"/>
    <property type="evidence" value="ECO:0007669"/>
    <property type="project" value="UniProtKB-KW"/>
</dbReference>
<name>A0ABZ3H084_GEOAI</name>
<dbReference type="EMBL" id="CP087714">
    <property type="protein sequence ID" value="XAT63022.1"/>
    <property type="molecule type" value="Genomic_DNA"/>
</dbReference>
<dbReference type="PANTHER" id="PTHR33841:SF5">
    <property type="entry name" value="DNA METHYLASE (MODIFICATION METHYLASE) (METHYLTRANSFERASE)-RELATED"/>
    <property type="match status" value="1"/>
</dbReference>
<accession>A0ABZ3H084</accession>
<dbReference type="Pfam" id="PF07669">
    <property type="entry name" value="Eco57I"/>
    <property type="match status" value="1"/>
</dbReference>
<evidence type="ECO:0000313" key="8">
    <source>
        <dbReference type="EMBL" id="XAT63022.1"/>
    </source>
</evidence>